<dbReference type="CDD" id="cd03441">
    <property type="entry name" value="R_hydratase_like"/>
    <property type="match status" value="1"/>
</dbReference>
<dbReference type="EMBL" id="UINC01090871">
    <property type="protein sequence ID" value="SVC43186.1"/>
    <property type="molecule type" value="Genomic_DNA"/>
</dbReference>
<protein>
    <recommendedName>
        <fullName evidence="1">FAS1-like dehydratase domain-containing protein</fullName>
    </recommendedName>
</protein>
<feature type="domain" description="FAS1-like dehydratase" evidence="1">
    <location>
        <begin position="19"/>
        <end position="65"/>
    </location>
</feature>
<evidence type="ECO:0000313" key="2">
    <source>
        <dbReference type="EMBL" id="SVC43186.1"/>
    </source>
</evidence>
<dbReference type="SUPFAM" id="SSF54637">
    <property type="entry name" value="Thioesterase/thiol ester dehydrase-isomerase"/>
    <property type="match status" value="1"/>
</dbReference>
<reference evidence="2" key="1">
    <citation type="submission" date="2018-05" db="EMBL/GenBank/DDBJ databases">
        <authorList>
            <person name="Lanie J.A."/>
            <person name="Ng W.-L."/>
            <person name="Kazmierczak K.M."/>
            <person name="Andrzejewski T.M."/>
            <person name="Davidsen T.M."/>
            <person name="Wayne K.J."/>
            <person name="Tettelin H."/>
            <person name="Glass J.I."/>
            <person name="Rusch D."/>
            <person name="Podicherti R."/>
            <person name="Tsui H.-C.T."/>
            <person name="Winkler M.E."/>
        </authorList>
    </citation>
    <scope>NUCLEOTIDE SEQUENCE</scope>
</reference>
<name>A0A382M2T8_9ZZZZ</name>
<dbReference type="AlphaFoldDB" id="A0A382M2T8"/>
<evidence type="ECO:0000259" key="1">
    <source>
        <dbReference type="Pfam" id="PF13452"/>
    </source>
</evidence>
<dbReference type="InterPro" id="IPR029069">
    <property type="entry name" value="HotDog_dom_sf"/>
</dbReference>
<dbReference type="Pfam" id="PF13452">
    <property type="entry name" value="FAS1_DH_region"/>
    <property type="match status" value="1"/>
</dbReference>
<sequence length="175" mass="19809">MLETDADFVQRARPPWVGVVTRDAIRHFAWGIGDNNPLWHDASHAAASRWRGVIAPPSLLYAVDETTVAPSHERLRRFYRSVEWTWFDALSEGTVLVPVVVALGDDEVNGVLRQRGRVAFEDTEGRVLAIAETQCDRVAEPIQPIEDRSELRYSGPEIARIEERILSERRQGKVP</sequence>
<dbReference type="Gene3D" id="3.10.129.10">
    <property type="entry name" value="Hotdog Thioesterase"/>
    <property type="match status" value="1"/>
</dbReference>
<gene>
    <name evidence="2" type="ORF">METZ01_LOCUS296040</name>
</gene>
<feature type="non-terminal residue" evidence="2">
    <location>
        <position position="175"/>
    </location>
</feature>
<proteinExistence type="predicted"/>
<organism evidence="2">
    <name type="scientific">marine metagenome</name>
    <dbReference type="NCBI Taxonomy" id="408172"/>
    <lineage>
        <taxon>unclassified sequences</taxon>
        <taxon>metagenomes</taxon>
        <taxon>ecological metagenomes</taxon>
    </lineage>
</organism>
<accession>A0A382M2T8</accession>
<dbReference type="InterPro" id="IPR039569">
    <property type="entry name" value="FAS1-like_DH_region"/>
</dbReference>